<dbReference type="EMBL" id="VSSQ01007674">
    <property type="protein sequence ID" value="MPM36638.1"/>
    <property type="molecule type" value="Genomic_DNA"/>
</dbReference>
<accession>A0A644Z8M6</accession>
<reference evidence="6" key="1">
    <citation type="submission" date="2019-08" db="EMBL/GenBank/DDBJ databases">
        <authorList>
            <person name="Kucharzyk K."/>
            <person name="Murdoch R.W."/>
            <person name="Higgins S."/>
            <person name="Loffler F."/>
        </authorList>
    </citation>
    <scope>NUCLEOTIDE SEQUENCE</scope>
</reference>
<dbReference type="GO" id="GO:0004386">
    <property type="term" value="F:helicase activity"/>
    <property type="evidence" value="ECO:0007669"/>
    <property type="project" value="UniProtKB-KW"/>
</dbReference>
<name>A0A644Z8M6_9ZZZZ</name>
<dbReference type="AlphaFoldDB" id="A0A644Z8M6"/>
<dbReference type="PANTHER" id="PTHR35372">
    <property type="entry name" value="ATP BINDING PROTEIN-RELATED"/>
    <property type="match status" value="1"/>
</dbReference>
<dbReference type="InterPro" id="IPR006500">
    <property type="entry name" value="Helicase_put_C_phage/plasmid"/>
</dbReference>
<keyword evidence="1" id="KW-0547">Nucleotide-binding</keyword>
<dbReference type="GO" id="GO:0016787">
    <property type="term" value="F:hydrolase activity"/>
    <property type="evidence" value="ECO:0007669"/>
    <property type="project" value="UniProtKB-KW"/>
</dbReference>
<proteinExistence type="predicted"/>
<dbReference type="InterPro" id="IPR051620">
    <property type="entry name" value="ORF904-like_C"/>
</dbReference>
<dbReference type="InterPro" id="IPR014818">
    <property type="entry name" value="Phage/plasmid_primase_P4_C"/>
</dbReference>
<dbReference type="SUPFAM" id="SSF52540">
    <property type="entry name" value="P-loop containing nucleoside triphosphate hydrolases"/>
    <property type="match status" value="1"/>
</dbReference>
<organism evidence="6">
    <name type="scientific">bioreactor metagenome</name>
    <dbReference type="NCBI Taxonomy" id="1076179"/>
    <lineage>
        <taxon>unclassified sequences</taxon>
        <taxon>metagenomes</taxon>
        <taxon>ecological metagenomes</taxon>
    </lineage>
</organism>
<dbReference type="GO" id="GO:0005524">
    <property type="term" value="F:ATP binding"/>
    <property type="evidence" value="ECO:0007669"/>
    <property type="project" value="UniProtKB-KW"/>
</dbReference>
<keyword evidence="3" id="KW-0347">Helicase</keyword>
<keyword evidence="2" id="KW-0378">Hydrolase</keyword>
<dbReference type="SMART" id="SM00885">
    <property type="entry name" value="D5_N"/>
    <property type="match status" value="1"/>
</dbReference>
<dbReference type="Gene3D" id="3.40.50.300">
    <property type="entry name" value="P-loop containing nucleotide triphosphate hydrolases"/>
    <property type="match status" value="1"/>
</dbReference>
<dbReference type="Pfam" id="PF08706">
    <property type="entry name" value="D5_N"/>
    <property type="match status" value="1"/>
</dbReference>
<keyword evidence="4" id="KW-0067">ATP-binding</keyword>
<evidence type="ECO:0000256" key="3">
    <source>
        <dbReference type="ARBA" id="ARBA00022806"/>
    </source>
</evidence>
<evidence type="ECO:0000256" key="4">
    <source>
        <dbReference type="ARBA" id="ARBA00022840"/>
    </source>
</evidence>
<dbReference type="Pfam" id="PF03288">
    <property type="entry name" value="Pox_D5"/>
    <property type="match status" value="1"/>
</dbReference>
<evidence type="ECO:0000256" key="1">
    <source>
        <dbReference type="ARBA" id="ARBA00022741"/>
    </source>
</evidence>
<dbReference type="InterPro" id="IPR004968">
    <property type="entry name" value="DNA_primase/NTPase_C"/>
</dbReference>
<dbReference type="PROSITE" id="PS51206">
    <property type="entry name" value="SF3_HELICASE_1"/>
    <property type="match status" value="1"/>
</dbReference>
<dbReference type="Gene3D" id="3.40.1360.10">
    <property type="match status" value="1"/>
</dbReference>
<comment type="caution">
    <text evidence="6">The sequence shown here is derived from an EMBL/GenBank/DDBJ whole genome shotgun (WGS) entry which is preliminary data.</text>
</comment>
<evidence type="ECO:0000256" key="2">
    <source>
        <dbReference type="ARBA" id="ARBA00022801"/>
    </source>
</evidence>
<feature type="domain" description="SF3 helicase" evidence="5">
    <location>
        <begin position="254"/>
        <end position="417"/>
    </location>
</feature>
<evidence type="ECO:0000313" key="6">
    <source>
        <dbReference type="EMBL" id="MPM36638.1"/>
    </source>
</evidence>
<dbReference type="NCBIfam" id="TIGR01613">
    <property type="entry name" value="primase_Cterm"/>
    <property type="match status" value="1"/>
</dbReference>
<dbReference type="PANTHER" id="PTHR35372:SF2">
    <property type="entry name" value="SF3 HELICASE DOMAIN-CONTAINING PROTEIN"/>
    <property type="match status" value="1"/>
</dbReference>
<dbReference type="InterPro" id="IPR027417">
    <property type="entry name" value="P-loop_NTPase"/>
</dbReference>
<gene>
    <name evidence="6" type="ORF">SDC9_83237</name>
</gene>
<protein>
    <recommendedName>
        <fullName evidence="5">SF3 helicase domain-containing protein</fullName>
    </recommendedName>
</protein>
<sequence length="555" mass="63890">MDHDKAGKEASQKLCEQLRSMNIMHLSLTTPEDYKDPNELLVGDTERFRAWVQDAVEQATALPPIEKMILKNGITVPPILYTLCPESTEIYKSTDIGNSRLFADFYRDTVRYVPERKLWYVFDGMRWIPDVGNLKTMSLCKELADILLVYAAGIEDDGLKRKFGDNWWRWQNRRTRETILKDAQDIYTTNMAEFDADPYLFNCHNGTLHLKTMDFLPHDANDKLTKISQVVYDPSACCERFDAFVDEIMSSDRERADFLQRSLGYALSGDTRFECLFILFGATTRNGKGTLMESVLSVMGDYGSTVRPETISMKQNVSSQNPTEDIARLAGIRFANISEPSKGLLLNAAQVKSMTGNDTLNARFLHENSFDFRPRFKIFMNTNYLPVITDITLFSSGRIMIIPFERHFEENEQDKTLKPLFRKPENQSAILNWLLEGQRKLESEGLSMPKAVVSATERYQHDSDKFALFIEDELELDSRGEERTSMVYARYQKWCDANGCYAENMRNFKQAIAVYGRVERKRPRVGGEQTTMFVGYKLRLDTSGFTEYKGEIPFD</sequence>
<evidence type="ECO:0000259" key="5">
    <source>
        <dbReference type="PROSITE" id="PS51206"/>
    </source>
</evidence>
<dbReference type="InterPro" id="IPR014015">
    <property type="entry name" value="Helicase_SF3_DNA-vir"/>
</dbReference>